<dbReference type="STRING" id="1285928.SAMN04487894_10954"/>
<organism evidence="1 2">
    <name type="scientific">Niabella drilacis (strain DSM 25811 / CCM 8410 / CCUG 62505 / LMG 26954 / E90)</name>
    <dbReference type="NCBI Taxonomy" id="1285928"/>
    <lineage>
        <taxon>Bacteria</taxon>
        <taxon>Pseudomonadati</taxon>
        <taxon>Bacteroidota</taxon>
        <taxon>Chitinophagia</taxon>
        <taxon>Chitinophagales</taxon>
        <taxon>Chitinophagaceae</taxon>
        <taxon>Niabella</taxon>
    </lineage>
</organism>
<reference evidence="2" key="1">
    <citation type="submission" date="2016-10" db="EMBL/GenBank/DDBJ databases">
        <authorList>
            <person name="Varghese N."/>
            <person name="Submissions S."/>
        </authorList>
    </citation>
    <scope>NUCLEOTIDE SEQUENCE [LARGE SCALE GENOMIC DNA]</scope>
    <source>
        <strain evidence="2">DSM 25811 / CCM 8410 / LMG 26954 / E90</strain>
    </source>
</reference>
<gene>
    <name evidence="1" type="ORF">SAMN04487894_10954</name>
</gene>
<dbReference type="AlphaFoldDB" id="A0A1G6URT6"/>
<evidence type="ECO:0000313" key="2">
    <source>
        <dbReference type="Proteomes" id="UP000198757"/>
    </source>
</evidence>
<dbReference type="RefSeq" id="WP_090391198.1">
    <property type="nucleotide sequence ID" value="NZ_FMZO01000009.1"/>
</dbReference>
<name>A0A1G6URT6_NIADE</name>
<evidence type="ECO:0000313" key="1">
    <source>
        <dbReference type="EMBL" id="SDD43426.1"/>
    </source>
</evidence>
<dbReference type="EMBL" id="FMZO01000009">
    <property type="protein sequence ID" value="SDD43426.1"/>
    <property type="molecule type" value="Genomic_DNA"/>
</dbReference>
<dbReference type="OrthoDB" id="881810at2"/>
<accession>A0A1G6URT6</accession>
<dbReference type="Proteomes" id="UP000198757">
    <property type="component" value="Unassembled WGS sequence"/>
</dbReference>
<protein>
    <submittedName>
        <fullName evidence="1">Uncharacterized protein</fullName>
    </submittedName>
</protein>
<proteinExistence type="predicted"/>
<sequence length="144" mass="16517">MLNLKYIVENSGDSILENYNYSGGVLMINLYLSDLEKKVLIEIRTDEMSFKNYYLDQAEELYKTCRIEVQALSDILSVENGIYVPSGNFGKFMNEKKTNRHLAYGEKITAKKYIFSLVGYDRLISCLVFDLDCITLYEVASTNG</sequence>
<keyword evidence="2" id="KW-1185">Reference proteome</keyword>